<dbReference type="PANTHER" id="PTHR33795:SF1">
    <property type="entry name" value="INSERTION ELEMENT IS150 PROTEIN INSJ"/>
    <property type="match status" value="1"/>
</dbReference>
<protein>
    <submittedName>
        <fullName evidence="4">Transposase</fullName>
    </submittedName>
</protein>
<organism evidence="4 5">
    <name type="scientific">Peptoniphilus lacrimalis 315-B</name>
    <dbReference type="NCBI Taxonomy" id="596330"/>
    <lineage>
        <taxon>Bacteria</taxon>
        <taxon>Bacillati</taxon>
        <taxon>Bacillota</taxon>
        <taxon>Tissierellia</taxon>
        <taxon>Tissierellales</taxon>
        <taxon>Peptoniphilaceae</taxon>
        <taxon>Peptoniphilus</taxon>
    </lineage>
</organism>
<gene>
    <name evidence="4" type="ORF">HMPREF0628_1612</name>
</gene>
<dbReference type="GO" id="GO:0043565">
    <property type="term" value="F:sequence-specific DNA binding"/>
    <property type="evidence" value="ECO:0007669"/>
    <property type="project" value="InterPro"/>
</dbReference>
<dbReference type="Pfam" id="PF13518">
    <property type="entry name" value="HTH_28"/>
    <property type="match status" value="2"/>
</dbReference>
<sequence>MTKYKTEFKMKVVKEYLEGNISYRELAKKYSIPDNYTVRTWVNAYEFQGYDGLEVKRKNNNYSLDFKLNVVNLYLTGEMSYQSLANELKINNPPIIARWVKEFREEGIEGLKPKKRGRPSNMPNKDKNEKIKNKSNKTKEELSELENLRKENYYLQMEVEILKKKIQFSQMTQEEINRYLRSLDH</sequence>
<keyword evidence="5" id="KW-1185">Reference proteome</keyword>
<dbReference type="PANTHER" id="PTHR33795">
    <property type="entry name" value="INSERTION ELEMENT IS150 PROTEIN INSJ"/>
    <property type="match status" value="1"/>
</dbReference>
<feature type="region of interest" description="Disordered" evidence="2">
    <location>
        <begin position="110"/>
        <end position="143"/>
    </location>
</feature>
<feature type="compositionally biased region" description="Basic and acidic residues" evidence="2">
    <location>
        <begin position="124"/>
        <end position="143"/>
    </location>
</feature>
<dbReference type="InterPro" id="IPR036388">
    <property type="entry name" value="WH-like_DNA-bd_sf"/>
</dbReference>
<feature type="domain" description="Insertion element IS150 protein InsJ-like helix-turn-helix" evidence="3">
    <location>
        <begin position="8"/>
        <end position="57"/>
    </location>
</feature>
<evidence type="ECO:0000313" key="5">
    <source>
        <dbReference type="Proteomes" id="UP000005711"/>
    </source>
</evidence>
<accession>D1VT41</accession>
<comment type="caution">
    <text evidence="4">The sequence shown here is derived from an EMBL/GenBank/DDBJ whole genome shotgun (WGS) entry which is preliminary data.</text>
</comment>
<dbReference type="RefSeq" id="WP_004824481.1">
    <property type="nucleotide sequence ID" value="NZ_ADDO01000033.1"/>
</dbReference>
<name>D1VT41_9FIRM</name>
<feature type="domain" description="Insertion element IS150 protein InsJ-like helix-turn-helix" evidence="3">
    <location>
        <begin position="66"/>
        <end position="119"/>
    </location>
</feature>
<dbReference type="Gene3D" id="1.10.10.10">
    <property type="entry name" value="Winged helix-like DNA-binding domain superfamily/Winged helix DNA-binding domain"/>
    <property type="match status" value="2"/>
</dbReference>
<dbReference type="Proteomes" id="UP000005711">
    <property type="component" value="Unassembled WGS sequence"/>
</dbReference>
<dbReference type="eggNOG" id="COG2963">
    <property type="taxonomic scope" value="Bacteria"/>
</dbReference>
<evidence type="ECO:0000256" key="2">
    <source>
        <dbReference type="SAM" id="MobiDB-lite"/>
    </source>
</evidence>
<dbReference type="InterPro" id="IPR052057">
    <property type="entry name" value="IS150/IS1296_orfA-like"/>
</dbReference>
<dbReference type="InterPro" id="IPR010921">
    <property type="entry name" value="Trp_repressor/repl_initiator"/>
</dbReference>
<dbReference type="SUPFAM" id="SSF48295">
    <property type="entry name" value="TrpR-like"/>
    <property type="match status" value="1"/>
</dbReference>
<dbReference type="EMBL" id="ADDO01000033">
    <property type="protein sequence ID" value="EFA90289.1"/>
    <property type="molecule type" value="Genomic_DNA"/>
</dbReference>
<comment type="similarity">
    <text evidence="1">Belongs to the IS150/IS1296 orfA family.</text>
</comment>
<evidence type="ECO:0000259" key="3">
    <source>
        <dbReference type="Pfam" id="PF13518"/>
    </source>
</evidence>
<dbReference type="InterPro" id="IPR055247">
    <property type="entry name" value="InsJ-like_HTH"/>
</dbReference>
<evidence type="ECO:0000313" key="4">
    <source>
        <dbReference type="EMBL" id="EFA90289.1"/>
    </source>
</evidence>
<reference evidence="4 5" key="1">
    <citation type="submission" date="2009-12" db="EMBL/GenBank/DDBJ databases">
        <title>Genome Sequence of Peptoniphilus lacrimalis 315-B.</title>
        <authorList>
            <person name="Durkin A.S."/>
            <person name="Madupu R."/>
            <person name="Torralba M."/>
            <person name="Methe B."/>
            <person name="Sutton G."/>
            <person name="Strausberg R.L."/>
            <person name="Nelson K.E."/>
        </authorList>
    </citation>
    <scope>NUCLEOTIDE SEQUENCE [LARGE SCALE GENOMIC DNA]</scope>
    <source>
        <strain evidence="4 5">315-B</strain>
    </source>
</reference>
<dbReference type="AlphaFoldDB" id="D1VT41"/>
<proteinExistence type="inferred from homology"/>
<evidence type="ECO:0000256" key="1">
    <source>
        <dbReference type="ARBA" id="ARBA00038232"/>
    </source>
</evidence>